<dbReference type="Proteomes" id="UP000032430">
    <property type="component" value="Chromosome I"/>
</dbReference>
<evidence type="ECO:0000313" key="2">
    <source>
        <dbReference type="EMBL" id="CEG57194.1"/>
    </source>
</evidence>
<keyword evidence="1" id="KW-1133">Transmembrane helix</keyword>
<keyword evidence="1" id="KW-0812">Transmembrane</keyword>
<evidence type="ECO:0000256" key="1">
    <source>
        <dbReference type="SAM" id="Phobius"/>
    </source>
</evidence>
<keyword evidence="3" id="KW-1185">Reference proteome</keyword>
<accession>A0A098G5D6</accession>
<reference evidence="3" key="1">
    <citation type="submission" date="2014-09" db="EMBL/GenBank/DDBJ databases">
        <authorList>
            <person name="Gomez-Valero L."/>
        </authorList>
    </citation>
    <scope>NUCLEOTIDE SEQUENCE [LARGE SCALE GENOMIC DNA]</scope>
    <source>
        <strain evidence="3">ATCC700992</strain>
    </source>
</reference>
<dbReference type="RefSeq" id="WP_045095738.1">
    <property type="nucleotide sequence ID" value="NZ_LN614827.1"/>
</dbReference>
<gene>
    <name evidence="2" type="ORF">LFA_1795</name>
</gene>
<dbReference type="KEGG" id="lfa:LFA_1795"/>
<dbReference type="EMBL" id="LN614827">
    <property type="protein sequence ID" value="CEG57194.1"/>
    <property type="molecule type" value="Genomic_DNA"/>
</dbReference>
<dbReference type="HOGENOM" id="CLU_778008_0_0_6"/>
<protein>
    <submittedName>
        <fullName evidence="2">Uncharacterized protein</fullName>
    </submittedName>
</protein>
<dbReference type="AlphaFoldDB" id="A0A098G5D6"/>
<evidence type="ECO:0000313" key="3">
    <source>
        <dbReference type="Proteomes" id="UP000032430"/>
    </source>
</evidence>
<sequence length="356" mass="40938">MFYFTRQLFRDPVYIIFFFFLFPITIALDIATLPFQLFFSVLSGLFNISMDTKDLVIIAGAEENGVRHLLIANRTNVPEVFKSLAGATIETSDFRIVHGTSLWGTKEVTVVDQNRQELRYHYVGSESEIDHYEEYRNLEEVDVLSNADLGLNAEHIRTWQQQRQHTFGKGHRDALTFFARHGIKGQDAMNVINGLNEHQAEALGLLYDSGLRSQHLRSWREPEYGSFRAEHVDALQFLASNGITGQDAIDEINSLDDSQVKALTCLYPGLRGKHLRAWQQPEYGSFRAEHVDALKYLARRGVTGRDAINQINGLDDRGINIKFNTKEQPYGRDRFWSTDENDRYHQDSYSSNSFRM</sequence>
<keyword evidence="1" id="KW-0472">Membrane</keyword>
<organism evidence="2 3">
    <name type="scientific">Legionella fallonii LLAP-10</name>
    <dbReference type="NCBI Taxonomy" id="1212491"/>
    <lineage>
        <taxon>Bacteria</taxon>
        <taxon>Pseudomonadati</taxon>
        <taxon>Pseudomonadota</taxon>
        <taxon>Gammaproteobacteria</taxon>
        <taxon>Legionellales</taxon>
        <taxon>Legionellaceae</taxon>
        <taxon>Legionella</taxon>
    </lineage>
</organism>
<name>A0A098G5D6_9GAMM</name>
<proteinExistence type="predicted"/>
<feature type="transmembrane region" description="Helical" evidence="1">
    <location>
        <begin position="12"/>
        <end position="39"/>
    </location>
</feature>